<evidence type="ECO:0000313" key="2">
    <source>
        <dbReference type="EMBL" id="EKF75304.1"/>
    </source>
</evidence>
<evidence type="ECO:0000313" key="3">
    <source>
        <dbReference type="Proteomes" id="UP000010164"/>
    </source>
</evidence>
<reference evidence="2 3" key="1">
    <citation type="journal article" date="2012" name="J. Bacteriol.">
        <title>Genome Sequence of the Alkane-Degrading Bacterium Alcanivorax hongdengensis Type Strain A-11-3.</title>
        <authorList>
            <person name="Lai Q."/>
            <person name="Shao Z."/>
        </authorList>
    </citation>
    <scope>NUCLEOTIDE SEQUENCE [LARGE SCALE GENOMIC DNA]</scope>
    <source>
        <strain evidence="2 3">A-11-3</strain>
    </source>
</reference>
<name>L0WF04_9GAMM</name>
<gene>
    <name evidence="2" type="ORF">A11A3_04970</name>
</gene>
<feature type="transmembrane region" description="Helical" evidence="1">
    <location>
        <begin position="40"/>
        <end position="61"/>
    </location>
</feature>
<dbReference type="RefSeq" id="WP_008928179.1">
    <property type="nucleotide sequence ID" value="NZ_AMRJ01000004.1"/>
</dbReference>
<keyword evidence="1" id="KW-0812">Transmembrane</keyword>
<dbReference type="EMBL" id="AMRJ01000004">
    <property type="protein sequence ID" value="EKF75304.1"/>
    <property type="molecule type" value="Genomic_DNA"/>
</dbReference>
<dbReference type="AlphaFoldDB" id="L0WF04"/>
<proteinExistence type="predicted"/>
<keyword evidence="1" id="KW-1133">Transmembrane helix</keyword>
<sequence>MRETSGPRSTRPMVETGTAWALVAMLAGITMMTLDIRLQLVGMLAFFAGALATVVGFAWRALRYRPGAFADSLLLAVMAAIMLAQPLLPVGLQDTLEYLKP</sequence>
<dbReference type="PATRIC" id="fig|1177179.3.peg.999"/>
<feature type="transmembrane region" description="Helical" evidence="1">
    <location>
        <begin position="12"/>
        <end position="34"/>
    </location>
</feature>
<protein>
    <submittedName>
        <fullName evidence="2">Uncharacterized protein</fullName>
    </submittedName>
</protein>
<feature type="transmembrane region" description="Helical" evidence="1">
    <location>
        <begin position="73"/>
        <end position="92"/>
    </location>
</feature>
<accession>L0WF04</accession>
<keyword evidence="1" id="KW-0472">Membrane</keyword>
<dbReference type="Proteomes" id="UP000010164">
    <property type="component" value="Unassembled WGS sequence"/>
</dbReference>
<keyword evidence="3" id="KW-1185">Reference proteome</keyword>
<organism evidence="2 3">
    <name type="scientific">Alcanivorax hongdengensis A-11-3</name>
    <dbReference type="NCBI Taxonomy" id="1177179"/>
    <lineage>
        <taxon>Bacteria</taxon>
        <taxon>Pseudomonadati</taxon>
        <taxon>Pseudomonadota</taxon>
        <taxon>Gammaproteobacteria</taxon>
        <taxon>Oceanospirillales</taxon>
        <taxon>Alcanivoracaceae</taxon>
        <taxon>Alcanivorax</taxon>
    </lineage>
</organism>
<comment type="caution">
    <text evidence="2">The sequence shown here is derived from an EMBL/GenBank/DDBJ whole genome shotgun (WGS) entry which is preliminary data.</text>
</comment>
<evidence type="ECO:0000256" key="1">
    <source>
        <dbReference type="SAM" id="Phobius"/>
    </source>
</evidence>